<dbReference type="GO" id="GO:0009166">
    <property type="term" value="P:nucleotide catabolic process"/>
    <property type="evidence" value="ECO:0007669"/>
    <property type="project" value="InterPro"/>
</dbReference>
<dbReference type="GO" id="GO:0000166">
    <property type="term" value="F:nucleotide binding"/>
    <property type="evidence" value="ECO:0007669"/>
    <property type="project" value="UniProtKB-KW"/>
</dbReference>
<dbReference type="Proteomes" id="UP000032809">
    <property type="component" value="Chromosome I"/>
</dbReference>
<dbReference type="PRINTS" id="PR01607">
    <property type="entry name" value="APYRASEFAMLY"/>
</dbReference>
<dbReference type="SUPFAM" id="SSF55816">
    <property type="entry name" value="5'-nucleotidase (syn. UDP-sugar hydrolase), C-terminal domain"/>
    <property type="match status" value="1"/>
</dbReference>
<evidence type="ECO:0000256" key="2">
    <source>
        <dbReference type="RuleBase" id="RU362119"/>
    </source>
</evidence>
<dbReference type="EMBL" id="LN824141">
    <property type="protein sequence ID" value="CEP77958.1"/>
    <property type="molecule type" value="Genomic_DNA"/>
</dbReference>
<dbReference type="STRING" id="1006576.DTL3_0647"/>
<evidence type="ECO:0000313" key="5">
    <source>
        <dbReference type="EMBL" id="CEP77958.1"/>
    </source>
</evidence>
<dbReference type="GO" id="GO:0030288">
    <property type="term" value="C:outer membrane-bounded periplasmic space"/>
    <property type="evidence" value="ECO:0007669"/>
    <property type="project" value="TreeGrafter"/>
</dbReference>
<keyword evidence="1" id="KW-0732">Signal</keyword>
<dbReference type="PATRIC" id="fig|1006576.9.peg.628"/>
<organism evidence="5 6">
    <name type="scientific">Defluviitoga tunisiensis</name>
    <dbReference type="NCBI Taxonomy" id="1006576"/>
    <lineage>
        <taxon>Bacteria</taxon>
        <taxon>Thermotogati</taxon>
        <taxon>Thermotogota</taxon>
        <taxon>Thermotogae</taxon>
        <taxon>Petrotogales</taxon>
        <taxon>Petrotogaceae</taxon>
        <taxon>Defluviitoga</taxon>
    </lineage>
</organism>
<dbReference type="PANTHER" id="PTHR11575">
    <property type="entry name" value="5'-NUCLEOTIDASE-RELATED"/>
    <property type="match status" value="1"/>
</dbReference>
<dbReference type="OrthoDB" id="9800780at2"/>
<dbReference type="GO" id="GO:0008768">
    <property type="term" value="F:UDP-sugar diphosphatase activity"/>
    <property type="evidence" value="ECO:0007669"/>
    <property type="project" value="TreeGrafter"/>
</dbReference>
<dbReference type="InterPro" id="IPR029052">
    <property type="entry name" value="Metallo-depent_PP-like"/>
</dbReference>
<comment type="similarity">
    <text evidence="2">Belongs to the 5'-nucleotidase family.</text>
</comment>
<feature type="domain" description="5'-Nucleotidase C-terminal" evidence="4">
    <location>
        <begin position="316"/>
        <end position="463"/>
    </location>
</feature>
<reference evidence="6" key="1">
    <citation type="submission" date="2014-11" db="EMBL/GenBank/DDBJ databases">
        <authorList>
            <person name="Wibberg D."/>
        </authorList>
    </citation>
    <scope>NUCLEOTIDE SEQUENCE [LARGE SCALE GENOMIC DNA]</scope>
    <source>
        <strain evidence="6">L3</strain>
    </source>
</reference>
<protein>
    <submittedName>
        <fullName evidence="5">Bifunctional UDP-sugar hydrolase/5'-nucleotidase periplasmic</fullName>
        <ecNumber evidence="5">3.1.3.5</ecNumber>
    </submittedName>
</protein>
<dbReference type="Gene3D" id="3.60.21.10">
    <property type="match status" value="1"/>
</dbReference>
<proteinExistence type="inferred from homology"/>
<dbReference type="InterPro" id="IPR006179">
    <property type="entry name" value="5_nucleotidase/apyrase"/>
</dbReference>
<dbReference type="Gene3D" id="3.90.780.10">
    <property type="entry name" value="5'-Nucleotidase, C-terminal domain"/>
    <property type="match status" value="1"/>
</dbReference>
<dbReference type="GO" id="GO:0008253">
    <property type="term" value="F:5'-nucleotidase activity"/>
    <property type="evidence" value="ECO:0007669"/>
    <property type="project" value="UniProtKB-EC"/>
</dbReference>
<dbReference type="Pfam" id="PF00149">
    <property type="entry name" value="Metallophos"/>
    <property type="match status" value="1"/>
</dbReference>
<dbReference type="InterPro" id="IPR036907">
    <property type="entry name" value="5'-Nucleotdase_C_sf"/>
</dbReference>
<dbReference type="KEGG" id="dtn:DTL3_0647"/>
<dbReference type="InterPro" id="IPR008334">
    <property type="entry name" value="5'-Nucleotdase_C"/>
</dbReference>
<name>A0A0C7NX57_DEFTU</name>
<dbReference type="InterPro" id="IPR004843">
    <property type="entry name" value="Calcineurin-like_PHP"/>
</dbReference>
<accession>A0A0C7NX57</accession>
<dbReference type="AlphaFoldDB" id="A0A0C7NX57"/>
<gene>
    <name evidence="5" type="primary">ushA1</name>
    <name evidence="5" type="ORF">DTL3_0647</name>
</gene>
<evidence type="ECO:0000259" key="4">
    <source>
        <dbReference type="Pfam" id="PF02872"/>
    </source>
</evidence>
<evidence type="ECO:0000259" key="3">
    <source>
        <dbReference type="Pfam" id="PF00149"/>
    </source>
</evidence>
<keyword evidence="2 5" id="KW-0378">Hydrolase</keyword>
<evidence type="ECO:0000256" key="1">
    <source>
        <dbReference type="ARBA" id="ARBA00022729"/>
    </source>
</evidence>
<dbReference type="Pfam" id="PF02872">
    <property type="entry name" value="5_nucleotid_C"/>
    <property type="match status" value="1"/>
</dbReference>
<keyword evidence="2" id="KW-0547">Nucleotide-binding</keyword>
<dbReference type="RefSeq" id="WP_045087498.1">
    <property type="nucleotide sequence ID" value="NZ_LN824141.1"/>
</dbReference>
<feature type="domain" description="Calcineurin-like phosphoesterase" evidence="3">
    <location>
        <begin position="25"/>
        <end position="243"/>
    </location>
</feature>
<keyword evidence="6" id="KW-1185">Reference proteome</keyword>
<sequence length="501" mass="54787">MKKLTSVILILLVALSIFAKPTHLVILHLNDTHGHVWGTDDGGGFARIATIVNQVKEEVEKEDGYVLFVHAGDVNTGVPESDQVNALPDFMILSYMGLDAMTLGNHEFDKPFEILELQSKIAQFPFVAANYVDNLHGGPIFEPYIIKKVGDLKVGIIGLATEQTLVLEPIYLGDNTIVNAKETLENYLPIVQEKADVVVVLSHLGYYDDKNPEPNLPVKFTSTNELAKSFRGIDVIIDGHTHSVLDSPVLINDVIIAQAGEHGKFLGRIDLWVDSGRVVDWRGELIPITADIPEDPFIKMFSDMFYQLGSAALDQVVGVTNVLLDGERAHVRSHATNLSNLIADSMIWKTGADVALVNGGGIRSSIDVGEITYRDVLTVLPFGNTVYVMELTGKDLMAVLEYAATIPDGQGAKLHVGGMTAEIKDGKPINVKINGEPLDLNKTYKVVSNNYVAAGGDGYTMLVGKPGYDTGFTDADVLAEYIMYLEVIEDYPSEQRIKYLN</sequence>
<dbReference type="SUPFAM" id="SSF56300">
    <property type="entry name" value="Metallo-dependent phosphatases"/>
    <property type="match status" value="1"/>
</dbReference>
<dbReference type="PANTHER" id="PTHR11575:SF24">
    <property type="entry name" value="5'-NUCLEOTIDASE"/>
    <property type="match status" value="1"/>
</dbReference>
<dbReference type="EC" id="3.1.3.5" evidence="5"/>
<dbReference type="HOGENOM" id="CLU_005854_7_3_0"/>
<evidence type="ECO:0000313" key="6">
    <source>
        <dbReference type="Proteomes" id="UP000032809"/>
    </source>
</evidence>